<dbReference type="Gene3D" id="2.60.40.3500">
    <property type="match status" value="1"/>
</dbReference>
<name>A0ABV8K4Q7_9BACL</name>
<evidence type="ECO:0000313" key="6">
    <source>
        <dbReference type="Proteomes" id="UP001595715"/>
    </source>
</evidence>
<dbReference type="SMART" id="SM00646">
    <property type="entry name" value="Ami_3"/>
    <property type="match status" value="1"/>
</dbReference>
<feature type="region of interest" description="Disordered" evidence="2">
    <location>
        <begin position="142"/>
        <end position="171"/>
    </location>
</feature>
<protein>
    <submittedName>
        <fullName evidence="5">N-acetylmuramoyl-L-alanine amidase</fullName>
        <ecNumber evidence="5">3.5.1.28</ecNumber>
    </submittedName>
</protein>
<dbReference type="SUPFAM" id="SSF55383">
    <property type="entry name" value="Copper amine oxidase, domain N"/>
    <property type="match status" value="2"/>
</dbReference>
<accession>A0ABV8K4Q7</accession>
<gene>
    <name evidence="5" type="ORF">ACFOZ8_15375</name>
</gene>
<dbReference type="CDD" id="cd02696">
    <property type="entry name" value="MurNAc-LAA"/>
    <property type="match status" value="1"/>
</dbReference>
<evidence type="ECO:0000313" key="5">
    <source>
        <dbReference type="EMBL" id="MFC4101020.1"/>
    </source>
</evidence>
<dbReference type="SUPFAM" id="SSF53187">
    <property type="entry name" value="Zn-dependent exopeptidases"/>
    <property type="match status" value="1"/>
</dbReference>
<dbReference type="PANTHER" id="PTHR30404">
    <property type="entry name" value="N-ACETYLMURAMOYL-L-ALANINE AMIDASE"/>
    <property type="match status" value="1"/>
</dbReference>
<comment type="caution">
    <text evidence="5">The sequence shown here is derived from an EMBL/GenBank/DDBJ whole genome shotgun (WGS) entry which is preliminary data.</text>
</comment>
<dbReference type="EMBL" id="JBHSAM010000028">
    <property type="protein sequence ID" value="MFC4101020.1"/>
    <property type="molecule type" value="Genomic_DNA"/>
</dbReference>
<evidence type="ECO:0000256" key="2">
    <source>
        <dbReference type="SAM" id="MobiDB-lite"/>
    </source>
</evidence>
<dbReference type="EC" id="3.5.1.28" evidence="5"/>
<dbReference type="Pfam" id="PF01520">
    <property type="entry name" value="Amidase_3"/>
    <property type="match status" value="1"/>
</dbReference>
<organism evidence="5 6">
    <name type="scientific">Paenibacillus xanthanilyticus</name>
    <dbReference type="NCBI Taxonomy" id="1783531"/>
    <lineage>
        <taxon>Bacteria</taxon>
        <taxon>Bacillati</taxon>
        <taxon>Bacillota</taxon>
        <taxon>Bacilli</taxon>
        <taxon>Bacillales</taxon>
        <taxon>Paenibacillaceae</taxon>
        <taxon>Paenibacillus</taxon>
    </lineage>
</organism>
<dbReference type="Proteomes" id="UP001595715">
    <property type="component" value="Unassembled WGS sequence"/>
</dbReference>
<dbReference type="RefSeq" id="WP_377719659.1">
    <property type="nucleotide sequence ID" value="NZ_JBHSAM010000028.1"/>
</dbReference>
<dbReference type="InterPro" id="IPR012854">
    <property type="entry name" value="Cu_amine_oxidase-like_N"/>
</dbReference>
<reference evidence="6" key="1">
    <citation type="journal article" date="2019" name="Int. J. Syst. Evol. Microbiol.">
        <title>The Global Catalogue of Microorganisms (GCM) 10K type strain sequencing project: providing services to taxonomists for standard genome sequencing and annotation.</title>
        <authorList>
            <consortium name="The Broad Institute Genomics Platform"/>
            <consortium name="The Broad Institute Genome Sequencing Center for Infectious Disease"/>
            <person name="Wu L."/>
            <person name="Ma J."/>
        </authorList>
    </citation>
    <scope>NUCLEOTIDE SEQUENCE [LARGE SCALE GENOMIC DNA]</scope>
    <source>
        <strain evidence="6">IBRC-M 10987</strain>
    </source>
</reference>
<evidence type="ECO:0000256" key="3">
    <source>
        <dbReference type="SAM" id="SignalP"/>
    </source>
</evidence>
<dbReference type="GO" id="GO:0008745">
    <property type="term" value="F:N-acetylmuramoyl-L-alanine amidase activity"/>
    <property type="evidence" value="ECO:0007669"/>
    <property type="project" value="UniProtKB-EC"/>
</dbReference>
<dbReference type="InterPro" id="IPR002508">
    <property type="entry name" value="MurNAc-LAA_cat"/>
</dbReference>
<feature type="domain" description="MurNAc-LAA" evidence="4">
    <location>
        <begin position="374"/>
        <end position="482"/>
    </location>
</feature>
<dbReference type="Pfam" id="PF07833">
    <property type="entry name" value="Cu_amine_oxidN1"/>
    <property type="match status" value="1"/>
</dbReference>
<feature type="compositionally biased region" description="Low complexity" evidence="2">
    <location>
        <begin position="157"/>
        <end position="168"/>
    </location>
</feature>
<dbReference type="PANTHER" id="PTHR30404:SF0">
    <property type="entry name" value="N-ACETYLMURAMOYL-L-ALANINE AMIDASE AMIC"/>
    <property type="match status" value="1"/>
</dbReference>
<sequence length="488" mass="52262">MKKLVSAVMLLSLIFSLVSGVGARGAAAAVLPKLYLNGIELQSSVAPKVVNQLTMVPLRVVSEGIGFQVDWTSPTVQVGNGTSKIVLTLGSSKAVVNDQEIELESAPFAESNTTFVPLRFVSQNLGLGVEWDQQAQSVHLYQSSDPNAGAGNGGDSGSSPDGSGQDASDSVEEGMQVNALLKAIDFDGINSVYLPYDGTMGELKTTLLHSPERIVFDLPNTAFDAGFTTPFANMASQSGEITVDTHVSLQKIRFSLFSDKPSTVRVVLDVSSATHYEVLRETGAIVIRVLEPIPGEITPPPTTNPDPSTGIYKVVIDAGHGGKDPGAPSVIGKYEKEFNFAVAKKVMALLDKEKQIKGIMTRSTDTFVELDGRVKIANDAKADLFISIHANRAASSSVSGVETYYTRANSKAFADIMHKHLVKGTGLKDRKVRTANFRVIKYTTMPAVLLECGYLSNKNDTSVLFNDAKQSQLAAEIVSGIKEYLKLN</sequence>
<proteinExistence type="predicted"/>
<feature type="chain" id="PRO_5046831220" evidence="3">
    <location>
        <begin position="29"/>
        <end position="488"/>
    </location>
</feature>
<evidence type="ECO:0000256" key="1">
    <source>
        <dbReference type="ARBA" id="ARBA00022801"/>
    </source>
</evidence>
<dbReference type="Gene3D" id="3.30.457.10">
    <property type="entry name" value="Copper amine oxidase-like, N-terminal domain"/>
    <property type="match status" value="1"/>
</dbReference>
<keyword evidence="6" id="KW-1185">Reference proteome</keyword>
<feature type="signal peptide" evidence="3">
    <location>
        <begin position="1"/>
        <end position="28"/>
    </location>
</feature>
<dbReference type="InterPro" id="IPR036582">
    <property type="entry name" value="Mao_N_sf"/>
</dbReference>
<dbReference type="InterPro" id="IPR050695">
    <property type="entry name" value="N-acetylmuramoyl_amidase_3"/>
</dbReference>
<keyword evidence="1 5" id="KW-0378">Hydrolase</keyword>
<evidence type="ECO:0000259" key="4">
    <source>
        <dbReference type="SMART" id="SM00646"/>
    </source>
</evidence>
<dbReference type="Gene3D" id="3.40.630.40">
    <property type="entry name" value="Zn-dependent exopeptidases"/>
    <property type="match status" value="1"/>
</dbReference>
<keyword evidence="3" id="KW-0732">Signal</keyword>